<comment type="caution">
    <text evidence="1">The sequence shown here is derived from an EMBL/GenBank/DDBJ whole genome shotgun (WGS) entry which is preliminary data.</text>
</comment>
<dbReference type="AlphaFoldDB" id="A0A3S1BLC4"/>
<dbReference type="Proteomes" id="UP000271974">
    <property type="component" value="Unassembled WGS sequence"/>
</dbReference>
<name>A0A3S1BLC4_ELYCH</name>
<feature type="non-terminal residue" evidence="1">
    <location>
        <position position="1"/>
    </location>
</feature>
<sequence>PRIINLLLGPHSYNINEVRHEKEILPRLFLLVAPLLVIRDAVSERLAPAEEAHQMSAESLTPRVLALHTRRHVRVQQKCAPESREYEINHGVQTVLPDGHGALSLSGRVHGYFKGVVRH</sequence>
<keyword evidence="2" id="KW-1185">Reference proteome</keyword>
<dbReference type="EMBL" id="RQTK01000141">
    <property type="protein sequence ID" value="RUS86350.1"/>
    <property type="molecule type" value="Genomic_DNA"/>
</dbReference>
<organism evidence="1 2">
    <name type="scientific">Elysia chlorotica</name>
    <name type="common">Eastern emerald elysia</name>
    <name type="synonym">Sea slug</name>
    <dbReference type="NCBI Taxonomy" id="188477"/>
    <lineage>
        <taxon>Eukaryota</taxon>
        <taxon>Metazoa</taxon>
        <taxon>Spiralia</taxon>
        <taxon>Lophotrochozoa</taxon>
        <taxon>Mollusca</taxon>
        <taxon>Gastropoda</taxon>
        <taxon>Heterobranchia</taxon>
        <taxon>Euthyneura</taxon>
        <taxon>Panpulmonata</taxon>
        <taxon>Sacoglossa</taxon>
        <taxon>Placobranchoidea</taxon>
        <taxon>Plakobranchidae</taxon>
        <taxon>Elysia</taxon>
    </lineage>
</organism>
<protein>
    <submittedName>
        <fullName evidence="1">Uncharacterized protein</fullName>
    </submittedName>
</protein>
<proteinExistence type="predicted"/>
<accession>A0A3S1BLC4</accession>
<evidence type="ECO:0000313" key="2">
    <source>
        <dbReference type="Proteomes" id="UP000271974"/>
    </source>
</evidence>
<reference evidence="1 2" key="1">
    <citation type="submission" date="2019-01" db="EMBL/GenBank/DDBJ databases">
        <title>A draft genome assembly of the solar-powered sea slug Elysia chlorotica.</title>
        <authorList>
            <person name="Cai H."/>
            <person name="Li Q."/>
            <person name="Fang X."/>
            <person name="Li J."/>
            <person name="Curtis N.E."/>
            <person name="Altenburger A."/>
            <person name="Shibata T."/>
            <person name="Feng M."/>
            <person name="Maeda T."/>
            <person name="Schwartz J.A."/>
            <person name="Shigenobu S."/>
            <person name="Lundholm N."/>
            <person name="Nishiyama T."/>
            <person name="Yang H."/>
            <person name="Hasebe M."/>
            <person name="Li S."/>
            <person name="Pierce S.K."/>
            <person name="Wang J."/>
        </authorList>
    </citation>
    <scope>NUCLEOTIDE SEQUENCE [LARGE SCALE GENOMIC DNA]</scope>
    <source>
        <strain evidence="1">EC2010</strain>
        <tissue evidence="1">Whole organism of an adult</tissue>
    </source>
</reference>
<gene>
    <name evidence="1" type="ORF">EGW08_005868</name>
</gene>
<evidence type="ECO:0000313" key="1">
    <source>
        <dbReference type="EMBL" id="RUS86350.1"/>
    </source>
</evidence>